<keyword evidence="6" id="KW-1003">Cell membrane</keyword>
<dbReference type="InterPro" id="IPR023298">
    <property type="entry name" value="ATPase_P-typ_TM_dom_sf"/>
</dbReference>
<dbReference type="Gene3D" id="2.70.150.10">
    <property type="entry name" value="Calcium-transporting ATPase, cytoplasmic transduction domain A"/>
    <property type="match status" value="2"/>
</dbReference>
<dbReference type="Pfam" id="PF00690">
    <property type="entry name" value="Cation_ATPase_N"/>
    <property type="match status" value="1"/>
</dbReference>
<comment type="subcellular location">
    <subcellularLocation>
        <location evidence="2">Cell inner membrane</location>
        <topology evidence="2">Multi-pass membrane protein</topology>
    </subcellularLocation>
</comment>
<gene>
    <name evidence="22" type="ORF">EMPS_04941</name>
</gene>
<feature type="transmembrane region" description="Helical" evidence="18">
    <location>
        <begin position="984"/>
        <end position="1005"/>
    </location>
</feature>
<comment type="catalytic activity">
    <reaction evidence="17">
        <text>Mg(2+)(out) + ATP + H2O = Mg(2+)(in) + ADP + phosphate + H(+)</text>
        <dbReference type="Rhea" id="RHEA:10260"/>
        <dbReference type="ChEBI" id="CHEBI:15377"/>
        <dbReference type="ChEBI" id="CHEBI:15378"/>
        <dbReference type="ChEBI" id="CHEBI:18420"/>
        <dbReference type="ChEBI" id="CHEBI:30616"/>
        <dbReference type="ChEBI" id="CHEBI:43474"/>
        <dbReference type="ChEBI" id="CHEBI:456216"/>
        <dbReference type="EC" id="7.2.2.14"/>
    </reaction>
</comment>
<evidence type="ECO:0000256" key="12">
    <source>
        <dbReference type="ARBA" id="ARBA00022842"/>
    </source>
</evidence>
<dbReference type="InterPro" id="IPR023299">
    <property type="entry name" value="ATPase_P-typ_cyto_dom_N"/>
</dbReference>
<dbReference type="GO" id="GO:0015444">
    <property type="term" value="F:P-type magnesium transporter activity"/>
    <property type="evidence" value="ECO:0007669"/>
    <property type="project" value="UniProtKB-EC"/>
</dbReference>
<dbReference type="Gene3D" id="3.40.1110.10">
    <property type="entry name" value="Calcium-transporting ATPase, cytoplasmic domain N"/>
    <property type="match status" value="1"/>
</dbReference>
<proteinExistence type="inferred from homology"/>
<comment type="caution">
    <text evidence="22">The sequence shown here is derived from an EMBL/GenBank/DDBJ whole genome shotgun (WGS) entry which is preliminary data.</text>
</comment>
<dbReference type="Proteomes" id="UP000827284">
    <property type="component" value="Unassembled WGS sequence"/>
</dbReference>
<dbReference type="PANTHER" id="PTHR42861">
    <property type="entry name" value="CALCIUM-TRANSPORTING ATPASE"/>
    <property type="match status" value="1"/>
</dbReference>
<feature type="transmembrane region" description="Helical" evidence="18">
    <location>
        <begin position="411"/>
        <end position="436"/>
    </location>
</feature>
<keyword evidence="8" id="KW-0597">Phosphoprotein</keyword>
<evidence type="ECO:0000256" key="15">
    <source>
        <dbReference type="ARBA" id="ARBA00023136"/>
    </source>
</evidence>
<evidence type="ECO:0000259" key="21">
    <source>
        <dbReference type="Pfam" id="PF00690"/>
    </source>
</evidence>
<dbReference type="Gene3D" id="1.20.1110.10">
    <property type="entry name" value="Calcium-transporting ATPase, transmembrane domain"/>
    <property type="match status" value="2"/>
</dbReference>
<dbReference type="OrthoDB" id="158672at2759"/>
<dbReference type="InterPro" id="IPR001757">
    <property type="entry name" value="P_typ_ATPase"/>
</dbReference>
<evidence type="ECO:0000313" key="22">
    <source>
        <dbReference type="EMBL" id="GJJ72583.1"/>
    </source>
</evidence>
<feature type="transmembrane region" description="Helical" evidence="18">
    <location>
        <begin position="1017"/>
        <end position="1035"/>
    </location>
</feature>
<evidence type="ECO:0000259" key="19">
    <source>
        <dbReference type="Pfam" id="PF00122"/>
    </source>
</evidence>
<accession>A0A9P3H9Y8</accession>
<organism evidence="22 23">
    <name type="scientific">Entomortierella parvispora</name>
    <dbReference type="NCBI Taxonomy" id="205924"/>
    <lineage>
        <taxon>Eukaryota</taxon>
        <taxon>Fungi</taxon>
        <taxon>Fungi incertae sedis</taxon>
        <taxon>Mucoromycota</taxon>
        <taxon>Mortierellomycotina</taxon>
        <taxon>Mortierellomycetes</taxon>
        <taxon>Mortierellales</taxon>
        <taxon>Mortierellaceae</taxon>
        <taxon>Entomortierella</taxon>
    </lineage>
</organism>
<dbReference type="SUPFAM" id="SSF56784">
    <property type="entry name" value="HAD-like"/>
    <property type="match status" value="1"/>
</dbReference>
<reference evidence="22" key="2">
    <citation type="journal article" date="2022" name="Microbiol. Resour. Announc.">
        <title>Whole-Genome Sequence of Entomortierella parvispora E1425, a Mucoromycotan Fungus Associated with Burkholderiaceae-Related Endosymbiotic Bacteria.</title>
        <authorList>
            <person name="Herlambang A."/>
            <person name="Guo Y."/>
            <person name="Takashima Y."/>
            <person name="Narisawa K."/>
            <person name="Ohta H."/>
            <person name="Nishizawa T."/>
        </authorList>
    </citation>
    <scope>NUCLEOTIDE SEQUENCE</scope>
    <source>
        <strain evidence="22">E1425</strain>
    </source>
</reference>
<reference evidence="22" key="1">
    <citation type="submission" date="2021-11" db="EMBL/GenBank/DDBJ databases">
        <authorList>
            <person name="Herlambang A."/>
            <person name="Guo Y."/>
            <person name="Takashima Y."/>
            <person name="Nishizawa T."/>
        </authorList>
    </citation>
    <scope>NUCLEOTIDE SEQUENCE</scope>
    <source>
        <strain evidence="22">E1425</strain>
    </source>
</reference>
<keyword evidence="11" id="KW-0067">ATP-binding</keyword>
<keyword evidence="14 18" id="KW-1133">Transmembrane helix</keyword>
<evidence type="ECO:0000313" key="23">
    <source>
        <dbReference type="Proteomes" id="UP000827284"/>
    </source>
</evidence>
<dbReference type="SUPFAM" id="SSF81653">
    <property type="entry name" value="Calcium ATPase, transduction domain A"/>
    <property type="match status" value="1"/>
</dbReference>
<keyword evidence="10" id="KW-0547">Nucleotide-binding</keyword>
<evidence type="ECO:0000256" key="10">
    <source>
        <dbReference type="ARBA" id="ARBA00022741"/>
    </source>
</evidence>
<dbReference type="AlphaFoldDB" id="A0A9P3H9Y8"/>
<dbReference type="GO" id="GO:0016887">
    <property type="term" value="F:ATP hydrolysis activity"/>
    <property type="evidence" value="ECO:0007669"/>
    <property type="project" value="InterPro"/>
</dbReference>
<dbReference type="SFLD" id="SFLDF00027">
    <property type="entry name" value="p-type_atpase"/>
    <property type="match status" value="1"/>
</dbReference>
<dbReference type="SFLD" id="SFLDG00002">
    <property type="entry name" value="C1.7:_P-type_atpase_like"/>
    <property type="match status" value="1"/>
</dbReference>
<dbReference type="GO" id="GO:0005524">
    <property type="term" value="F:ATP binding"/>
    <property type="evidence" value="ECO:0007669"/>
    <property type="project" value="UniProtKB-KW"/>
</dbReference>
<evidence type="ECO:0000256" key="7">
    <source>
        <dbReference type="ARBA" id="ARBA00022519"/>
    </source>
</evidence>
<dbReference type="NCBIfam" id="TIGR01494">
    <property type="entry name" value="ATPase_P-type"/>
    <property type="match status" value="2"/>
</dbReference>
<evidence type="ECO:0000256" key="2">
    <source>
        <dbReference type="ARBA" id="ARBA00004429"/>
    </source>
</evidence>
<feature type="transmembrane region" description="Helical" evidence="18">
    <location>
        <begin position="79"/>
        <end position="101"/>
    </location>
</feature>
<feature type="transmembrane region" description="Helical" evidence="18">
    <location>
        <begin position="384"/>
        <end position="405"/>
    </location>
</feature>
<dbReference type="SFLD" id="SFLDS00003">
    <property type="entry name" value="Haloacid_Dehalogenase"/>
    <property type="match status" value="1"/>
</dbReference>
<dbReference type="InterPro" id="IPR006415">
    <property type="entry name" value="P-type_ATPase_IIIB"/>
</dbReference>
<dbReference type="Pfam" id="PF00689">
    <property type="entry name" value="Cation_ATPase_C"/>
    <property type="match status" value="1"/>
</dbReference>
<keyword evidence="12" id="KW-0460">Magnesium</keyword>
<evidence type="ECO:0000256" key="18">
    <source>
        <dbReference type="SAM" id="Phobius"/>
    </source>
</evidence>
<dbReference type="InterPro" id="IPR023214">
    <property type="entry name" value="HAD_sf"/>
</dbReference>
<dbReference type="PRINTS" id="PR00121">
    <property type="entry name" value="NAKATPASE"/>
</dbReference>
<feature type="transmembrane region" description="Helical" evidence="18">
    <location>
        <begin position="917"/>
        <end position="940"/>
    </location>
</feature>
<dbReference type="PRINTS" id="PR00119">
    <property type="entry name" value="CATATPASE"/>
</dbReference>
<keyword evidence="9 18" id="KW-0812">Transmembrane</keyword>
<evidence type="ECO:0000259" key="20">
    <source>
        <dbReference type="Pfam" id="PF00689"/>
    </source>
</evidence>
<comment type="similarity">
    <text evidence="3">Belongs to the cation transport ATPase (P-type) (TC 3.A.3) family. Type IIIB subfamily.</text>
</comment>
<dbReference type="InterPro" id="IPR059000">
    <property type="entry name" value="ATPase_P-type_domA"/>
</dbReference>
<keyword evidence="15 18" id="KW-0472">Membrane</keyword>
<evidence type="ECO:0000256" key="13">
    <source>
        <dbReference type="ARBA" id="ARBA00022967"/>
    </source>
</evidence>
<sequence length="1052" mass="115830">MAPSNGPAMNTHKTIEALRAHHGVVYDTVTSLSSITSSLPATSEFAGLLPLNEEQVERQKAIHGRNIISFGNEQVWYKVLYHALVHPFNILLFLLAVATIATGDEKGASVMFVMILISTVLRFWQEWKSAAAAKSLKSMVSTLITVTRLYACPESRDPTPEDVIRIMNHATVRVDIPIEDVVPGDWVQLSAGDLIPADVQVIESKDLFVSQAALTGEAMPVEKFSASSEAMAAWTENQEQQNSYEDMARQAVPKNASTIAIEKDIREDADAAAYGAGLTSSKQRLSSTYTEPTGMAAFKLSMMRSLYACFGIRRFDPESGDANNADIDLGRPDRCYMGTSVVSGTATVLVEKIGAETFFGSMAQELSKRKPENAFQMGVRNISWVFFILMAIMVPPVLLINGFVHQSWKDAALFALSVAVGLTPEMLPMIVNSNLARGAYLMSKKRCIVKNLDAIINLGSMDVLCTDKTGTLTDNKVVLVRHLDFHGKASIHSLQLAFLNSRFQTGLKNLLDVAVVEYFEKTASALPMYESLGEDAPPMGSGLTPAAVTFAARYLKLDEIPFDFVRRRMSVVLRDLSDNQAMMVSKGAVEEMLRICTKIVIPRGSAIQSSSDIQMSAASENTTALDLLDRPVEDQIQTLTSEMIEQLVEMNKGLNVDGLRVVAVAYKTLDKVKDNYGLQDESDMVFAGLIGFLDPPKESTGPAIKELMSLGVEIKVLTGDSAAVCRKVCQEINLPVKSIVSTEDLIGLDDEQIAELAQGATIFAKLTPLQKSLVIRSLKRKDHVVGFLGDGINDAPALAEADVGISVDTATDIAKESADVILLEKSLMVIAESVVLGRTTYGNTMKYIMMAISSNFGNVFSMLVASSWLPFLPMQPIHILTQNLLYDLSQTTIPWDHMDPEFLKVPHRWSIKSIMRFMVFMGPWSSIFDITTFLFMWYYFNIKTADNPDVTLFQTAWFTEGALSQLLVIYVIRTPKVAFVQSMASRPVIFGSLLISAIVLALPYIPAFQQLLTMVELPAIFYGYLAGALACYLLITQGAKMMYLRLFNDEWF</sequence>
<dbReference type="InterPro" id="IPR006068">
    <property type="entry name" value="ATPase_P-typ_cation-transptr_C"/>
</dbReference>
<dbReference type="SUPFAM" id="SSF81660">
    <property type="entry name" value="Metal cation-transporting ATPase, ATP-binding domain N"/>
    <property type="match status" value="1"/>
</dbReference>
<feature type="transmembrane region" description="Helical" evidence="18">
    <location>
        <begin position="952"/>
        <end position="972"/>
    </location>
</feature>
<dbReference type="InterPro" id="IPR004014">
    <property type="entry name" value="ATPase_P-typ_cation-transptr_N"/>
</dbReference>
<evidence type="ECO:0000256" key="4">
    <source>
        <dbReference type="ARBA" id="ARBA00012786"/>
    </source>
</evidence>
<feature type="domain" description="Cation-transporting P-type ATPase N-terminal" evidence="21">
    <location>
        <begin position="51"/>
        <end position="97"/>
    </location>
</feature>
<evidence type="ECO:0000256" key="9">
    <source>
        <dbReference type="ARBA" id="ARBA00022692"/>
    </source>
</evidence>
<dbReference type="SUPFAM" id="SSF81665">
    <property type="entry name" value="Calcium ATPase, transmembrane domain M"/>
    <property type="match status" value="1"/>
</dbReference>
<evidence type="ECO:0000256" key="17">
    <source>
        <dbReference type="ARBA" id="ARBA00047295"/>
    </source>
</evidence>
<feature type="transmembrane region" description="Helical" evidence="18">
    <location>
        <begin position="107"/>
        <end position="124"/>
    </location>
</feature>
<keyword evidence="23" id="KW-1185">Reference proteome</keyword>
<dbReference type="InterPro" id="IPR036412">
    <property type="entry name" value="HAD-like_sf"/>
</dbReference>
<evidence type="ECO:0000256" key="14">
    <source>
        <dbReference type="ARBA" id="ARBA00022989"/>
    </source>
</evidence>
<dbReference type="Pfam" id="PF00702">
    <property type="entry name" value="Hydrolase"/>
    <property type="match status" value="1"/>
</dbReference>
<evidence type="ECO:0000256" key="1">
    <source>
        <dbReference type="ARBA" id="ARBA00003954"/>
    </source>
</evidence>
<keyword evidence="13" id="KW-1278">Translocase</keyword>
<dbReference type="EC" id="7.2.2.14" evidence="4"/>
<dbReference type="GO" id="GO:0005886">
    <property type="term" value="C:plasma membrane"/>
    <property type="evidence" value="ECO:0007669"/>
    <property type="project" value="UniProtKB-SubCell"/>
</dbReference>
<feature type="domain" description="Cation-transporting P-type ATPase C-terminal" evidence="20">
    <location>
        <begin position="871"/>
        <end position="1041"/>
    </location>
</feature>
<name>A0A9P3H9Y8_9FUNG</name>
<dbReference type="EMBL" id="BQFW01000007">
    <property type="protein sequence ID" value="GJJ72583.1"/>
    <property type="molecule type" value="Genomic_DNA"/>
</dbReference>
<protein>
    <recommendedName>
        <fullName evidence="5">Magnesium-transporting ATPase, P-type 1</fullName>
        <ecNumber evidence="4">7.2.2.14</ecNumber>
    </recommendedName>
    <alternativeName>
        <fullName evidence="16">Mg(2+) transport ATPase, P-type 1</fullName>
    </alternativeName>
</protein>
<dbReference type="Gene3D" id="3.40.50.1000">
    <property type="entry name" value="HAD superfamily/HAD-like"/>
    <property type="match status" value="1"/>
</dbReference>
<dbReference type="Pfam" id="PF13246">
    <property type="entry name" value="Cation_ATPase"/>
    <property type="match status" value="1"/>
</dbReference>
<dbReference type="Pfam" id="PF00122">
    <property type="entry name" value="E1-E2_ATPase"/>
    <property type="match status" value="1"/>
</dbReference>
<dbReference type="PROSITE" id="PS00154">
    <property type="entry name" value="ATPASE_E1_E2"/>
    <property type="match status" value="1"/>
</dbReference>
<feature type="domain" description="P-type ATPase A" evidence="19">
    <location>
        <begin position="172"/>
        <end position="234"/>
    </location>
</feature>
<dbReference type="InterPro" id="IPR044492">
    <property type="entry name" value="P_typ_ATPase_HD_dom"/>
</dbReference>
<dbReference type="CDD" id="cd02077">
    <property type="entry name" value="P-type_ATPase_Mg"/>
    <property type="match status" value="1"/>
</dbReference>
<evidence type="ECO:0000256" key="6">
    <source>
        <dbReference type="ARBA" id="ARBA00022475"/>
    </source>
</evidence>
<evidence type="ECO:0000256" key="5">
    <source>
        <dbReference type="ARBA" id="ARBA00013555"/>
    </source>
</evidence>
<dbReference type="InterPro" id="IPR008250">
    <property type="entry name" value="ATPase_P-typ_transduc_dom_A_sf"/>
</dbReference>
<evidence type="ECO:0000256" key="16">
    <source>
        <dbReference type="ARBA" id="ARBA00029806"/>
    </source>
</evidence>
<evidence type="ECO:0000256" key="3">
    <source>
        <dbReference type="ARBA" id="ARBA00008746"/>
    </source>
</evidence>
<comment type="function">
    <text evidence="1">Mediates magnesium influx to the cytosol.</text>
</comment>
<dbReference type="InterPro" id="IPR018303">
    <property type="entry name" value="ATPase_P-typ_P_site"/>
</dbReference>
<keyword evidence="7" id="KW-0997">Cell inner membrane</keyword>
<evidence type="ECO:0000256" key="11">
    <source>
        <dbReference type="ARBA" id="ARBA00022840"/>
    </source>
</evidence>
<evidence type="ECO:0000256" key="8">
    <source>
        <dbReference type="ARBA" id="ARBA00022553"/>
    </source>
</evidence>